<evidence type="ECO:0000256" key="1">
    <source>
        <dbReference type="SAM" id="MobiDB-lite"/>
    </source>
</evidence>
<accession>A0ABQ7EL04</accession>
<comment type="caution">
    <text evidence="2">The sequence shown here is derived from an EMBL/GenBank/DDBJ whole genome shotgun (WGS) entry which is preliminary data.</text>
</comment>
<reference evidence="2 3" key="1">
    <citation type="journal article" date="2020" name="BMC Genomics">
        <title>Intraspecific diversification of the crop wild relative Brassica cretica Lam. using demographic model selection.</title>
        <authorList>
            <person name="Kioukis A."/>
            <person name="Michalopoulou V.A."/>
            <person name="Briers L."/>
            <person name="Pirintsos S."/>
            <person name="Studholme D.J."/>
            <person name="Pavlidis P."/>
            <person name="Sarris P.F."/>
        </authorList>
    </citation>
    <scope>NUCLEOTIDE SEQUENCE [LARGE SCALE GENOMIC DNA]</scope>
    <source>
        <strain evidence="3">cv. PFS-1207/04</strain>
    </source>
</reference>
<evidence type="ECO:0000313" key="3">
    <source>
        <dbReference type="Proteomes" id="UP000266723"/>
    </source>
</evidence>
<proteinExistence type="predicted"/>
<sequence length="181" mass="20755">MSSEKDSYDKPSRKQAGCTSNSPQWRIRPNKQSNWPARQVGPNEHSNSQNGRVGPNEHYNSPNGRVGPNEQSNSPNGRVGPNEQSNDQLTYLRLVLVAPSFKIGSNLLLFHLDRSPEELVISYEIQIDRIKRQRLTKHVELPPLYEKFKLSLESTSFRKRSFDKSLKRLSQKMARKSPERG</sequence>
<feature type="compositionally biased region" description="Polar residues" evidence="1">
    <location>
        <begin position="17"/>
        <end position="36"/>
    </location>
</feature>
<dbReference type="Proteomes" id="UP000266723">
    <property type="component" value="Unassembled WGS sequence"/>
</dbReference>
<organism evidence="2 3">
    <name type="scientific">Brassica cretica</name>
    <name type="common">Mustard</name>
    <dbReference type="NCBI Taxonomy" id="69181"/>
    <lineage>
        <taxon>Eukaryota</taxon>
        <taxon>Viridiplantae</taxon>
        <taxon>Streptophyta</taxon>
        <taxon>Embryophyta</taxon>
        <taxon>Tracheophyta</taxon>
        <taxon>Spermatophyta</taxon>
        <taxon>Magnoliopsida</taxon>
        <taxon>eudicotyledons</taxon>
        <taxon>Gunneridae</taxon>
        <taxon>Pentapetalae</taxon>
        <taxon>rosids</taxon>
        <taxon>malvids</taxon>
        <taxon>Brassicales</taxon>
        <taxon>Brassicaceae</taxon>
        <taxon>Brassiceae</taxon>
        <taxon>Brassica</taxon>
    </lineage>
</organism>
<feature type="compositionally biased region" description="Basic and acidic residues" evidence="1">
    <location>
        <begin position="1"/>
        <end position="12"/>
    </location>
</feature>
<feature type="region of interest" description="Disordered" evidence="1">
    <location>
        <begin position="1"/>
        <end position="84"/>
    </location>
</feature>
<dbReference type="EMBL" id="QGKV02000299">
    <property type="protein sequence ID" value="KAF3597496.1"/>
    <property type="molecule type" value="Genomic_DNA"/>
</dbReference>
<keyword evidence="3" id="KW-1185">Reference proteome</keyword>
<feature type="compositionally biased region" description="Polar residues" evidence="1">
    <location>
        <begin position="58"/>
        <end position="84"/>
    </location>
</feature>
<gene>
    <name evidence="2" type="ORF">DY000_02021144</name>
</gene>
<evidence type="ECO:0000313" key="2">
    <source>
        <dbReference type="EMBL" id="KAF3597496.1"/>
    </source>
</evidence>
<name>A0ABQ7EL04_BRACR</name>
<protein>
    <submittedName>
        <fullName evidence="2">Uncharacterized protein</fullName>
    </submittedName>
</protein>